<dbReference type="InterPro" id="IPR036291">
    <property type="entry name" value="NAD(P)-bd_dom_sf"/>
</dbReference>
<dbReference type="InterPro" id="IPR000304">
    <property type="entry name" value="Pyrroline-COOH_reductase"/>
</dbReference>
<dbReference type="UniPathway" id="UPA00098">
    <property type="reaction ID" value="UER00361"/>
</dbReference>
<organism evidence="15 16">
    <name type="scientific">Paenisporosarcina cavernae</name>
    <dbReference type="NCBI Taxonomy" id="2320858"/>
    <lineage>
        <taxon>Bacteria</taxon>
        <taxon>Bacillati</taxon>
        <taxon>Bacillota</taxon>
        <taxon>Bacilli</taxon>
        <taxon>Bacillales</taxon>
        <taxon>Caryophanaceae</taxon>
        <taxon>Paenisporosarcina</taxon>
    </lineage>
</organism>
<sequence length="262" mass="28117">MDTMIGFVGCGKMAQAIIHGMITYGGYSPKQIVATARTHATRESIVNKFGINVQTNNKEVASSTDILFLAIKPHDFLEVVKEISPAIRKDTLIVTAGFGVTLNEVGDLFPEGTKIVRIMPNTPAYVGEGMTAYCPNACVSEEEIEKLDQLFTSFGKAERVPERLMDTITAVSGSSPAYVYMFIEALADGAVRHGVPRDLAYQLVGQSVLGAAKMVLETGQHPGKLKDDVTTPNGSTIRAIESLEADGFRGAIIQAVGACFKK</sequence>
<dbReference type="Gene3D" id="1.10.3730.10">
    <property type="entry name" value="ProC C-terminal domain-like"/>
    <property type="match status" value="1"/>
</dbReference>
<feature type="binding site" evidence="11">
    <location>
        <position position="57"/>
    </location>
    <ligand>
        <name>NADPH</name>
        <dbReference type="ChEBI" id="CHEBI:57783"/>
    </ligand>
</feature>
<evidence type="ECO:0000256" key="8">
    <source>
        <dbReference type="ARBA" id="ARBA00058118"/>
    </source>
</evidence>
<dbReference type="RefSeq" id="WP_119883995.1">
    <property type="nucleotide sequence ID" value="NZ_CP032418.1"/>
</dbReference>
<dbReference type="KEGG" id="paek:D3873_10605"/>
<dbReference type="SUPFAM" id="SSF48179">
    <property type="entry name" value="6-phosphogluconate dehydrogenase C-terminal domain-like"/>
    <property type="match status" value="1"/>
</dbReference>
<evidence type="ECO:0000256" key="3">
    <source>
        <dbReference type="ARBA" id="ARBA00022490"/>
    </source>
</evidence>
<comment type="similarity">
    <text evidence="2 9 12">Belongs to the pyrroline-5-carboxylate reductase family.</text>
</comment>
<dbReference type="InterPro" id="IPR053790">
    <property type="entry name" value="P5CR-like_CS"/>
</dbReference>
<dbReference type="GO" id="GO:0055129">
    <property type="term" value="P:L-proline biosynthetic process"/>
    <property type="evidence" value="ECO:0007669"/>
    <property type="project" value="UniProtKB-UniRule"/>
</dbReference>
<proteinExistence type="inferred from homology"/>
<evidence type="ECO:0000256" key="4">
    <source>
        <dbReference type="ARBA" id="ARBA00022605"/>
    </source>
</evidence>
<keyword evidence="3 9" id="KW-0963">Cytoplasm</keyword>
<dbReference type="AlphaFoldDB" id="A0A385YX69"/>
<name>A0A385YX69_9BACL</name>
<dbReference type="EC" id="1.5.1.2" evidence="9 10"/>
<reference evidence="16" key="1">
    <citation type="submission" date="2018-09" db="EMBL/GenBank/DDBJ databases">
        <authorList>
            <person name="Zhu H."/>
        </authorList>
    </citation>
    <scope>NUCLEOTIDE SEQUENCE [LARGE SCALE GENOMIC DNA]</scope>
    <source>
        <strain evidence="16">K2R23-3</strain>
    </source>
</reference>
<dbReference type="InterPro" id="IPR029036">
    <property type="entry name" value="P5CR_dimer"/>
</dbReference>
<dbReference type="HAMAP" id="MF_01925">
    <property type="entry name" value="P5C_reductase"/>
    <property type="match status" value="1"/>
</dbReference>
<dbReference type="PIRSF" id="PIRSF000193">
    <property type="entry name" value="Pyrrol-5-carb_rd"/>
    <property type="match status" value="1"/>
</dbReference>
<evidence type="ECO:0000313" key="15">
    <source>
        <dbReference type="EMBL" id="AYC30278.1"/>
    </source>
</evidence>
<evidence type="ECO:0000256" key="9">
    <source>
        <dbReference type="HAMAP-Rule" id="MF_01925"/>
    </source>
</evidence>
<evidence type="ECO:0000256" key="11">
    <source>
        <dbReference type="PIRSR" id="PIRSR000193-1"/>
    </source>
</evidence>
<protein>
    <recommendedName>
        <fullName evidence="9 10">Pyrroline-5-carboxylate reductase</fullName>
        <shortName evidence="9">P5C reductase</shortName>
        <shortName evidence="9">P5CR</shortName>
        <ecNumber evidence="9 10">1.5.1.2</ecNumber>
    </recommendedName>
    <alternativeName>
        <fullName evidence="9">PCA reductase</fullName>
    </alternativeName>
</protein>
<keyword evidence="16" id="KW-1185">Reference proteome</keyword>
<evidence type="ECO:0000256" key="5">
    <source>
        <dbReference type="ARBA" id="ARBA00022650"/>
    </source>
</evidence>
<dbReference type="EMBL" id="CP032418">
    <property type="protein sequence ID" value="AYC30278.1"/>
    <property type="molecule type" value="Genomic_DNA"/>
</dbReference>
<accession>A0A385YX69</accession>
<dbReference type="GO" id="GO:0005737">
    <property type="term" value="C:cytoplasm"/>
    <property type="evidence" value="ECO:0007669"/>
    <property type="project" value="UniProtKB-SubCell"/>
</dbReference>
<dbReference type="GO" id="GO:0004735">
    <property type="term" value="F:pyrroline-5-carboxylate reductase activity"/>
    <property type="evidence" value="ECO:0007669"/>
    <property type="project" value="UniProtKB-UniRule"/>
</dbReference>
<dbReference type="FunFam" id="3.40.50.720:FF:000190">
    <property type="entry name" value="Pyrroline-5-carboxylate reductase"/>
    <property type="match status" value="1"/>
</dbReference>
<dbReference type="Pfam" id="PF14748">
    <property type="entry name" value="P5CR_dimer"/>
    <property type="match status" value="1"/>
</dbReference>
<evidence type="ECO:0000313" key="16">
    <source>
        <dbReference type="Proteomes" id="UP000265725"/>
    </source>
</evidence>
<feature type="binding site" evidence="11">
    <location>
        <begin position="70"/>
        <end position="73"/>
    </location>
    <ligand>
        <name>NADP(+)</name>
        <dbReference type="ChEBI" id="CHEBI:58349"/>
    </ligand>
</feature>
<evidence type="ECO:0000259" key="14">
    <source>
        <dbReference type="Pfam" id="PF14748"/>
    </source>
</evidence>
<dbReference type="PROSITE" id="PS00521">
    <property type="entry name" value="P5CR"/>
    <property type="match status" value="1"/>
</dbReference>
<comment type="catalytic activity">
    <reaction evidence="9 12">
        <text>L-proline + NADP(+) = (S)-1-pyrroline-5-carboxylate + NADPH + 2 H(+)</text>
        <dbReference type="Rhea" id="RHEA:14109"/>
        <dbReference type="ChEBI" id="CHEBI:15378"/>
        <dbReference type="ChEBI" id="CHEBI:17388"/>
        <dbReference type="ChEBI" id="CHEBI:57783"/>
        <dbReference type="ChEBI" id="CHEBI:58349"/>
        <dbReference type="ChEBI" id="CHEBI:60039"/>
        <dbReference type="EC" id="1.5.1.2"/>
    </reaction>
</comment>
<dbReference type="OrthoDB" id="9805754at2"/>
<evidence type="ECO:0000259" key="13">
    <source>
        <dbReference type="Pfam" id="PF03807"/>
    </source>
</evidence>
<evidence type="ECO:0000256" key="7">
    <source>
        <dbReference type="ARBA" id="ARBA00023002"/>
    </source>
</evidence>
<comment type="subcellular location">
    <subcellularLocation>
        <location evidence="1 9">Cytoplasm</location>
    </subcellularLocation>
</comment>
<evidence type="ECO:0000256" key="12">
    <source>
        <dbReference type="RuleBase" id="RU003903"/>
    </source>
</evidence>
<dbReference type="Gene3D" id="3.40.50.720">
    <property type="entry name" value="NAD(P)-binding Rossmann-like Domain"/>
    <property type="match status" value="1"/>
</dbReference>
<feature type="domain" description="Pyrroline-5-carboxylate reductase dimerisation" evidence="14">
    <location>
        <begin position="162"/>
        <end position="262"/>
    </location>
</feature>
<gene>
    <name evidence="9" type="primary">proC</name>
    <name evidence="15" type="ORF">D3873_10605</name>
</gene>
<comment type="pathway">
    <text evidence="9 12">Amino-acid biosynthesis; L-proline biosynthesis; L-proline from L-glutamate 5-semialdehyde: step 1/1.</text>
</comment>
<evidence type="ECO:0000256" key="10">
    <source>
        <dbReference type="NCBIfam" id="TIGR00112"/>
    </source>
</evidence>
<dbReference type="Pfam" id="PF03807">
    <property type="entry name" value="F420_oxidored"/>
    <property type="match status" value="1"/>
</dbReference>
<comment type="catalytic activity">
    <reaction evidence="9">
        <text>L-proline + NAD(+) = (S)-1-pyrroline-5-carboxylate + NADH + 2 H(+)</text>
        <dbReference type="Rhea" id="RHEA:14105"/>
        <dbReference type="ChEBI" id="CHEBI:15378"/>
        <dbReference type="ChEBI" id="CHEBI:17388"/>
        <dbReference type="ChEBI" id="CHEBI:57540"/>
        <dbReference type="ChEBI" id="CHEBI:57945"/>
        <dbReference type="ChEBI" id="CHEBI:60039"/>
        <dbReference type="EC" id="1.5.1.2"/>
    </reaction>
</comment>
<comment type="function">
    <text evidence="8 9">Catalyzes the reduction of 1-pyrroline-5-carboxylate (PCA) to L-proline.</text>
</comment>
<dbReference type="SUPFAM" id="SSF51735">
    <property type="entry name" value="NAD(P)-binding Rossmann-fold domains"/>
    <property type="match status" value="1"/>
</dbReference>
<dbReference type="InterPro" id="IPR028939">
    <property type="entry name" value="P5C_Rdtase_cat_N"/>
</dbReference>
<dbReference type="InterPro" id="IPR008927">
    <property type="entry name" value="6-PGluconate_DH-like_C_sf"/>
</dbReference>
<keyword evidence="5 9" id="KW-0641">Proline biosynthesis</keyword>
<evidence type="ECO:0000256" key="6">
    <source>
        <dbReference type="ARBA" id="ARBA00022857"/>
    </source>
</evidence>
<keyword evidence="6 9" id="KW-0521">NADP</keyword>
<keyword evidence="4 9" id="KW-0028">Amino-acid biosynthesis</keyword>
<dbReference type="PANTHER" id="PTHR11645:SF0">
    <property type="entry name" value="PYRROLINE-5-CARBOXYLATE REDUCTASE 3"/>
    <property type="match status" value="1"/>
</dbReference>
<dbReference type="NCBIfam" id="TIGR00112">
    <property type="entry name" value="proC"/>
    <property type="match status" value="1"/>
</dbReference>
<keyword evidence="7 9" id="KW-0560">Oxidoreductase</keyword>
<dbReference type="Proteomes" id="UP000265725">
    <property type="component" value="Chromosome"/>
</dbReference>
<dbReference type="FunFam" id="1.10.3730.10:FF:000001">
    <property type="entry name" value="Pyrroline-5-carboxylate reductase"/>
    <property type="match status" value="1"/>
</dbReference>
<feature type="domain" description="Pyrroline-5-carboxylate reductase catalytic N-terminal" evidence="13">
    <location>
        <begin position="5"/>
        <end position="95"/>
    </location>
</feature>
<dbReference type="PANTHER" id="PTHR11645">
    <property type="entry name" value="PYRROLINE-5-CARBOXYLATE REDUCTASE"/>
    <property type="match status" value="1"/>
</dbReference>
<evidence type="ECO:0000256" key="1">
    <source>
        <dbReference type="ARBA" id="ARBA00004496"/>
    </source>
</evidence>
<evidence type="ECO:0000256" key="2">
    <source>
        <dbReference type="ARBA" id="ARBA00005525"/>
    </source>
</evidence>